<evidence type="ECO:0000256" key="1">
    <source>
        <dbReference type="ARBA" id="ARBA00022737"/>
    </source>
</evidence>
<feature type="repeat" description="ANK" evidence="3">
    <location>
        <begin position="143"/>
        <end position="175"/>
    </location>
</feature>
<keyword evidence="1" id="KW-0677">Repeat</keyword>
<feature type="non-terminal residue" evidence="4">
    <location>
        <position position="1"/>
    </location>
</feature>
<feature type="repeat" description="ANK" evidence="3">
    <location>
        <begin position="41"/>
        <end position="73"/>
    </location>
</feature>
<keyword evidence="2 3" id="KW-0040">ANK repeat</keyword>
<dbReference type="PANTHER" id="PTHR24198:SF165">
    <property type="entry name" value="ANKYRIN REPEAT-CONTAINING PROTEIN-RELATED"/>
    <property type="match status" value="1"/>
</dbReference>
<dbReference type="Gene3D" id="1.25.40.20">
    <property type="entry name" value="Ankyrin repeat-containing domain"/>
    <property type="match status" value="3"/>
</dbReference>
<feature type="repeat" description="ANK" evidence="3">
    <location>
        <begin position="8"/>
        <end position="40"/>
    </location>
</feature>
<dbReference type="PROSITE" id="PS50297">
    <property type="entry name" value="ANK_REP_REGION"/>
    <property type="match status" value="1"/>
</dbReference>
<proteinExistence type="predicted"/>
<evidence type="ECO:0000256" key="2">
    <source>
        <dbReference type="ARBA" id="ARBA00023043"/>
    </source>
</evidence>
<dbReference type="STRING" id="1754192.A0A1Y1XNY9"/>
<dbReference type="EMBL" id="MCFG01000008">
    <property type="protein sequence ID" value="ORX87443.1"/>
    <property type="molecule type" value="Genomic_DNA"/>
</dbReference>
<organism evidence="4 5">
    <name type="scientific">Anaeromyces robustus</name>
    <dbReference type="NCBI Taxonomy" id="1754192"/>
    <lineage>
        <taxon>Eukaryota</taxon>
        <taxon>Fungi</taxon>
        <taxon>Fungi incertae sedis</taxon>
        <taxon>Chytridiomycota</taxon>
        <taxon>Chytridiomycota incertae sedis</taxon>
        <taxon>Neocallimastigomycetes</taxon>
        <taxon>Neocallimastigales</taxon>
        <taxon>Neocallimastigaceae</taxon>
        <taxon>Anaeromyces</taxon>
    </lineage>
</organism>
<reference evidence="4 5" key="2">
    <citation type="submission" date="2016-08" db="EMBL/GenBank/DDBJ databases">
        <title>Pervasive Adenine N6-methylation of Active Genes in Fungi.</title>
        <authorList>
            <consortium name="DOE Joint Genome Institute"/>
            <person name="Mondo S.J."/>
            <person name="Dannebaum R.O."/>
            <person name="Kuo R.C."/>
            <person name="Labutti K."/>
            <person name="Haridas S."/>
            <person name="Kuo A."/>
            <person name="Salamov A."/>
            <person name="Ahrendt S.R."/>
            <person name="Lipzen A."/>
            <person name="Sullivan W."/>
            <person name="Andreopoulos W.B."/>
            <person name="Clum A."/>
            <person name="Lindquist E."/>
            <person name="Daum C."/>
            <person name="Ramamoorthy G.K."/>
            <person name="Gryganskyi A."/>
            <person name="Culley D."/>
            <person name="Magnuson J.K."/>
            <person name="James T.Y."/>
            <person name="O'Malley M.A."/>
            <person name="Stajich J.E."/>
            <person name="Spatafora J.W."/>
            <person name="Visel A."/>
            <person name="Grigoriev I.V."/>
        </authorList>
    </citation>
    <scope>NUCLEOTIDE SEQUENCE [LARGE SCALE GENOMIC DNA]</scope>
    <source>
        <strain evidence="4 5">S4</strain>
    </source>
</reference>
<protein>
    <submittedName>
        <fullName evidence="4">Ankyrin</fullName>
    </submittedName>
</protein>
<dbReference type="SMART" id="SM00248">
    <property type="entry name" value="ANK"/>
    <property type="match status" value="7"/>
</dbReference>
<dbReference type="Pfam" id="PF00023">
    <property type="entry name" value="Ank"/>
    <property type="match status" value="1"/>
</dbReference>
<name>A0A1Y1XNY9_9FUNG</name>
<dbReference type="PANTHER" id="PTHR24198">
    <property type="entry name" value="ANKYRIN REPEAT AND PROTEIN KINASE DOMAIN-CONTAINING PROTEIN"/>
    <property type="match status" value="1"/>
</dbReference>
<dbReference type="InterPro" id="IPR036770">
    <property type="entry name" value="Ankyrin_rpt-contain_sf"/>
</dbReference>
<reference evidence="4 5" key="1">
    <citation type="submission" date="2016-08" db="EMBL/GenBank/DDBJ databases">
        <title>A Parts List for Fungal Cellulosomes Revealed by Comparative Genomics.</title>
        <authorList>
            <consortium name="DOE Joint Genome Institute"/>
            <person name="Haitjema C.H."/>
            <person name="Gilmore S.P."/>
            <person name="Henske J.K."/>
            <person name="Solomon K.V."/>
            <person name="De Groot R."/>
            <person name="Kuo A."/>
            <person name="Mondo S.J."/>
            <person name="Salamov A.A."/>
            <person name="Labutti K."/>
            <person name="Zhao Z."/>
            <person name="Chiniquy J."/>
            <person name="Barry K."/>
            <person name="Brewer H.M."/>
            <person name="Purvine S.O."/>
            <person name="Wright A.T."/>
            <person name="Boxma B."/>
            <person name="Van Alen T."/>
            <person name="Hackstein J.H."/>
            <person name="Baker S.E."/>
            <person name="Grigoriev I.V."/>
            <person name="O'Malley M.A."/>
        </authorList>
    </citation>
    <scope>NUCLEOTIDE SEQUENCE [LARGE SCALE GENOMIC DNA]</scope>
    <source>
        <strain evidence="4 5">S4</strain>
    </source>
</reference>
<feature type="repeat" description="ANK" evidence="3">
    <location>
        <begin position="250"/>
        <end position="282"/>
    </location>
</feature>
<dbReference type="InterPro" id="IPR002110">
    <property type="entry name" value="Ankyrin_rpt"/>
</dbReference>
<dbReference type="AlphaFoldDB" id="A0A1Y1XNY9"/>
<dbReference type="Pfam" id="PF12796">
    <property type="entry name" value="Ank_2"/>
    <property type="match status" value="2"/>
</dbReference>
<dbReference type="OrthoDB" id="195446at2759"/>
<keyword evidence="5" id="KW-1185">Reference proteome</keyword>
<comment type="caution">
    <text evidence="4">The sequence shown here is derived from an EMBL/GenBank/DDBJ whole genome shotgun (WGS) entry which is preliminary data.</text>
</comment>
<feature type="non-terminal residue" evidence="4">
    <location>
        <position position="307"/>
    </location>
</feature>
<gene>
    <name evidence="4" type="ORF">BCR32DRAFT_184277</name>
</gene>
<evidence type="ECO:0000313" key="5">
    <source>
        <dbReference type="Proteomes" id="UP000193944"/>
    </source>
</evidence>
<evidence type="ECO:0000313" key="4">
    <source>
        <dbReference type="EMBL" id="ORX87443.1"/>
    </source>
</evidence>
<accession>A0A1Y1XNY9</accession>
<dbReference type="Proteomes" id="UP000193944">
    <property type="component" value="Unassembled WGS sequence"/>
</dbReference>
<dbReference type="SUPFAM" id="SSF48403">
    <property type="entry name" value="Ankyrin repeat"/>
    <property type="match status" value="1"/>
</dbReference>
<sequence length="307" mass="34810">DINVKDIYGEYPIITAFYTYNIDIINYLLDHGASGDVKNTNGSSLLSLAIHKNQYSIIKCLLRKPININVKDASDNYPLMKAISQNAMDIVMVLANYGRKHNIDMNIKNMNGDTPLTLSYRLNYQNIFRYLVSYLDINQKDSDGNNVLYYAIDQEDTETINYLINHKIDVNSKNNLDISCLDYAISKGSSILNILLKNKHDNIIYNIPNSQGEIPLITIIKTKNFTSEEKEDIINCLLEKGSNVNYIDKHGNSPLIYAIQKKSLSIVKLLIKNGANINYLNKSNHKTILKYAVDMGQVDIVKYLAGK</sequence>
<evidence type="ECO:0000256" key="3">
    <source>
        <dbReference type="PROSITE-ProRule" id="PRU00023"/>
    </source>
</evidence>
<dbReference type="PROSITE" id="PS50088">
    <property type="entry name" value="ANK_REPEAT"/>
    <property type="match status" value="4"/>
</dbReference>